<keyword evidence="3" id="KW-1185">Reference proteome</keyword>
<dbReference type="AlphaFoldDB" id="A0A3S5BP90"/>
<organism evidence="2 3">
    <name type="scientific">Protopolystoma xenopodis</name>
    <dbReference type="NCBI Taxonomy" id="117903"/>
    <lineage>
        <taxon>Eukaryota</taxon>
        <taxon>Metazoa</taxon>
        <taxon>Spiralia</taxon>
        <taxon>Lophotrochozoa</taxon>
        <taxon>Platyhelminthes</taxon>
        <taxon>Monogenea</taxon>
        <taxon>Polyopisthocotylea</taxon>
        <taxon>Polystomatidea</taxon>
        <taxon>Polystomatidae</taxon>
        <taxon>Protopolystoma</taxon>
    </lineage>
</organism>
<gene>
    <name evidence="2" type="ORF">PXEA_LOCUS5198</name>
</gene>
<evidence type="ECO:0000313" key="2">
    <source>
        <dbReference type="EMBL" id="VEL11758.1"/>
    </source>
</evidence>
<name>A0A3S5BP90_9PLAT</name>
<dbReference type="Proteomes" id="UP000784294">
    <property type="component" value="Unassembled WGS sequence"/>
</dbReference>
<protein>
    <submittedName>
        <fullName evidence="2">Uncharacterized protein</fullName>
    </submittedName>
</protein>
<sequence>MRFVPPAGAKPVRPGRVRPTWRPPLRVGNSMAHEATSTGPSDCELLEFTSFYRNVRRWILLSLGQSPLRPT</sequence>
<dbReference type="EMBL" id="CAAALY010012750">
    <property type="protein sequence ID" value="VEL11758.1"/>
    <property type="molecule type" value="Genomic_DNA"/>
</dbReference>
<feature type="region of interest" description="Disordered" evidence="1">
    <location>
        <begin position="1"/>
        <end position="40"/>
    </location>
</feature>
<accession>A0A3S5BP90</accession>
<proteinExistence type="predicted"/>
<evidence type="ECO:0000313" key="3">
    <source>
        <dbReference type="Proteomes" id="UP000784294"/>
    </source>
</evidence>
<evidence type="ECO:0000256" key="1">
    <source>
        <dbReference type="SAM" id="MobiDB-lite"/>
    </source>
</evidence>
<comment type="caution">
    <text evidence="2">The sequence shown here is derived from an EMBL/GenBank/DDBJ whole genome shotgun (WGS) entry which is preliminary data.</text>
</comment>
<reference evidence="2" key="1">
    <citation type="submission" date="2018-11" db="EMBL/GenBank/DDBJ databases">
        <authorList>
            <consortium name="Pathogen Informatics"/>
        </authorList>
    </citation>
    <scope>NUCLEOTIDE SEQUENCE</scope>
</reference>